<dbReference type="PROSITE" id="PS00107">
    <property type="entry name" value="PROTEIN_KINASE_ATP"/>
    <property type="match status" value="1"/>
</dbReference>
<dbReference type="InterPro" id="IPR017441">
    <property type="entry name" value="Protein_kinase_ATP_BS"/>
</dbReference>
<dbReference type="Gene3D" id="1.10.486.10">
    <property type="entry name" value="PCRA, domain 4"/>
    <property type="match status" value="1"/>
</dbReference>
<keyword evidence="4 11" id="KW-0347">Helicase</keyword>
<evidence type="ECO:0000259" key="13">
    <source>
        <dbReference type="PROSITE" id="PS50011"/>
    </source>
</evidence>
<dbReference type="CDD" id="cd14014">
    <property type="entry name" value="STKc_PknB_like"/>
    <property type="match status" value="1"/>
</dbReference>
<dbReference type="PROSITE" id="PS50011">
    <property type="entry name" value="PROTEIN_KINASE_DOM"/>
    <property type="match status" value="1"/>
</dbReference>
<evidence type="ECO:0000256" key="9">
    <source>
        <dbReference type="ARBA" id="ARBA00034808"/>
    </source>
</evidence>
<dbReference type="PANTHER" id="PTHR11070:SF2">
    <property type="entry name" value="ATP-DEPENDENT DNA HELICASE SRS2"/>
    <property type="match status" value="1"/>
</dbReference>
<evidence type="ECO:0000256" key="7">
    <source>
        <dbReference type="ARBA" id="ARBA00023235"/>
    </source>
</evidence>
<dbReference type="Gene3D" id="3.40.50.300">
    <property type="entry name" value="P-loop containing nucleotide triphosphate hydrolases"/>
    <property type="match status" value="2"/>
</dbReference>
<keyword evidence="7" id="KW-0413">Isomerase</keyword>
<dbReference type="InterPro" id="IPR008271">
    <property type="entry name" value="Ser/Thr_kinase_AS"/>
</dbReference>
<dbReference type="EC" id="5.6.2.4" evidence="9"/>
<comment type="caution">
    <text evidence="16">The sequence shown here is derived from an EMBL/GenBank/DDBJ whole genome shotgun (WGS) entry which is preliminary data.</text>
</comment>
<accession>A0A7V4E3V0</accession>
<dbReference type="Pfam" id="PF00069">
    <property type="entry name" value="Pkinase"/>
    <property type="match status" value="1"/>
</dbReference>
<dbReference type="CDD" id="cd17932">
    <property type="entry name" value="DEXQc_UvrD"/>
    <property type="match status" value="1"/>
</dbReference>
<evidence type="ECO:0000256" key="4">
    <source>
        <dbReference type="ARBA" id="ARBA00022806"/>
    </source>
</evidence>
<dbReference type="AlphaFoldDB" id="A0A7V4E3V0"/>
<dbReference type="PROSITE" id="PS00108">
    <property type="entry name" value="PROTEIN_KINASE_ST"/>
    <property type="match status" value="1"/>
</dbReference>
<evidence type="ECO:0000256" key="6">
    <source>
        <dbReference type="ARBA" id="ARBA00023125"/>
    </source>
</evidence>
<dbReference type="GO" id="GO:0016787">
    <property type="term" value="F:hydrolase activity"/>
    <property type="evidence" value="ECO:0007669"/>
    <property type="project" value="UniProtKB-UniRule"/>
</dbReference>
<keyword evidence="6" id="KW-0238">DNA-binding</keyword>
<dbReference type="InterPro" id="IPR014017">
    <property type="entry name" value="DNA_helicase_UvrD-like_C"/>
</dbReference>
<dbReference type="InterPro" id="IPR013986">
    <property type="entry name" value="DExx_box_DNA_helicase_dom_sf"/>
</dbReference>
<comment type="similarity">
    <text evidence="1">Belongs to the helicase family. UvrD subfamily.</text>
</comment>
<protein>
    <recommendedName>
        <fullName evidence="9">DNA 3'-5' helicase</fullName>
        <ecNumber evidence="9">5.6.2.4</ecNumber>
    </recommendedName>
</protein>
<dbReference type="Pfam" id="PF00580">
    <property type="entry name" value="UvrD-helicase"/>
    <property type="match status" value="1"/>
</dbReference>
<dbReference type="PROSITE" id="PS51217">
    <property type="entry name" value="UVRD_HELICASE_CTER"/>
    <property type="match status" value="1"/>
</dbReference>
<dbReference type="InterPro" id="IPR000719">
    <property type="entry name" value="Prot_kinase_dom"/>
</dbReference>
<feature type="binding site" evidence="12">
    <location>
        <position position="39"/>
    </location>
    <ligand>
        <name>ATP</name>
        <dbReference type="ChEBI" id="CHEBI:30616"/>
    </ligand>
</feature>
<dbReference type="PROSITE" id="PS51198">
    <property type="entry name" value="UVRD_HELICASE_ATP_BIND"/>
    <property type="match status" value="1"/>
</dbReference>
<evidence type="ECO:0000256" key="5">
    <source>
        <dbReference type="ARBA" id="ARBA00022840"/>
    </source>
</evidence>
<comment type="catalytic activity">
    <reaction evidence="8">
        <text>Couples ATP hydrolysis with the unwinding of duplex DNA by translocating in the 3'-5' direction.</text>
        <dbReference type="EC" id="5.6.2.4"/>
    </reaction>
</comment>
<organism evidence="16">
    <name type="scientific">candidate division WOR-3 bacterium</name>
    <dbReference type="NCBI Taxonomy" id="2052148"/>
    <lineage>
        <taxon>Bacteria</taxon>
        <taxon>Bacteria division WOR-3</taxon>
    </lineage>
</organism>
<comment type="catalytic activity">
    <reaction evidence="10">
        <text>ATP + H2O = ADP + phosphate + H(+)</text>
        <dbReference type="Rhea" id="RHEA:13065"/>
        <dbReference type="ChEBI" id="CHEBI:15377"/>
        <dbReference type="ChEBI" id="CHEBI:15378"/>
        <dbReference type="ChEBI" id="CHEBI:30616"/>
        <dbReference type="ChEBI" id="CHEBI:43474"/>
        <dbReference type="ChEBI" id="CHEBI:456216"/>
        <dbReference type="EC" id="5.6.2.4"/>
    </reaction>
</comment>
<dbReference type="GO" id="GO:0004672">
    <property type="term" value="F:protein kinase activity"/>
    <property type="evidence" value="ECO:0007669"/>
    <property type="project" value="InterPro"/>
</dbReference>
<evidence type="ECO:0000256" key="1">
    <source>
        <dbReference type="ARBA" id="ARBA00009922"/>
    </source>
</evidence>
<evidence type="ECO:0000259" key="14">
    <source>
        <dbReference type="PROSITE" id="PS51198"/>
    </source>
</evidence>
<feature type="domain" description="Protein kinase" evidence="13">
    <location>
        <begin position="10"/>
        <end position="258"/>
    </location>
</feature>
<dbReference type="InterPro" id="IPR014016">
    <property type="entry name" value="UvrD-like_ATP-bd"/>
</dbReference>
<feature type="domain" description="UvrD-like helicase ATP-binding" evidence="14">
    <location>
        <begin position="278"/>
        <end position="552"/>
    </location>
</feature>
<dbReference type="SUPFAM" id="SSF52540">
    <property type="entry name" value="P-loop containing nucleoside triphosphate hydrolases"/>
    <property type="match status" value="1"/>
</dbReference>
<dbReference type="InterPro" id="IPR011009">
    <property type="entry name" value="Kinase-like_dom_sf"/>
</dbReference>
<dbReference type="Gene3D" id="1.10.10.160">
    <property type="match status" value="1"/>
</dbReference>
<dbReference type="EMBL" id="DTDJ01000012">
    <property type="protein sequence ID" value="HGL16945.1"/>
    <property type="molecule type" value="Genomic_DNA"/>
</dbReference>
<evidence type="ECO:0000256" key="3">
    <source>
        <dbReference type="ARBA" id="ARBA00022801"/>
    </source>
</evidence>
<proteinExistence type="inferred from homology"/>
<keyword evidence="3 11" id="KW-0378">Hydrolase</keyword>
<dbReference type="GO" id="GO:0003677">
    <property type="term" value="F:DNA binding"/>
    <property type="evidence" value="ECO:0007669"/>
    <property type="project" value="UniProtKB-KW"/>
</dbReference>
<evidence type="ECO:0000313" key="16">
    <source>
        <dbReference type="EMBL" id="HGL16945.1"/>
    </source>
</evidence>
<dbReference type="GO" id="GO:0005524">
    <property type="term" value="F:ATP binding"/>
    <property type="evidence" value="ECO:0007669"/>
    <property type="project" value="UniProtKB-UniRule"/>
</dbReference>
<dbReference type="GO" id="GO:0043138">
    <property type="term" value="F:3'-5' DNA helicase activity"/>
    <property type="evidence" value="ECO:0007669"/>
    <property type="project" value="UniProtKB-EC"/>
</dbReference>
<evidence type="ECO:0000256" key="11">
    <source>
        <dbReference type="PROSITE-ProRule" id="PRU00560"/>
    </source>
</evidence>
<keyword evidence="2 11" id="KW-0547">Nucleotide-binding</keyword>
<evidence type="ECO:0000256" key="10">
    <source>
        <dbReference type="ARBA" id="ARBA00048988"/>
    </source>
</evidence>
<feature type="domain" description="UvrD-like helicase C-terminal" evidence="15">
    <location>
        <begin position="553"/>
        <end position="811"/>
    </location>
</feature>
<evidence type="ECO:0000256" key="12">
    <source>
        <dbReference type="PROSITE-ProRule" id="PRU10141"/>
    </source>
</evidence>
<evidence type="ECO:0000259" key="15">
    <source>
        <dbReference type="PROSITE" id="PS51217"/>
    </source>
</evidence>
<keyword evidence="5 11" id="KW-0067">ATP-binding</keyword>
<feature type="binding site" evidence="11">
    <location>
        <begin position="299"/>
        <end position="306"/>
    </location>
    <ligand>
        <name>ATP</name>
        <dbReference type="ChEBI" id="CHEBI:30616"/>
    </ligand>
</feature>
<dbReference type="PANTHER" id="PTHR11070">
    <property type="entry name" value="UVRD / RECB / PCRA DNA HELICASE FAMILY MEMBER"/>
    <property type="match status" value="1"/>
</dbReference>
<dbReference type="Gene3D" id="1.10.510.10">
    <property type="entry name" value="Transferase(Phosphotransferase) domain 1"/>
    <property type="match status" value="1"/>
</dbReference>
<name>A0A7V4E3V0_UNCW3</name>
<gene>
    <name evidence="16" type="ORF">ENU66_01195</name>
</gene>
<dbReference type="SUPFAM" id="SSF56112">
    <property type="entry name" value="Protein kinase-like (PK-like)"/>
    <property type="match status" value="1"/>
</dbReference>
<dbReference type="Pfam" id="PF13361">
    <property type="entry name" value="UvrD_C"/>
    <property type="match status" value="1"/>
</dbReference>
<evidence type="ECO:0000256" key="8">
    <source>
        <dbReference type="ARBA" id="ARBA00034617"/>
    </source>
</evidence>
<dbReference type="GO" id="GO:0000725">
    <property type="term" value="P:recombinational repair"/>
    <property type="evidence" value="ECO:0007669"/>
    <property type="project" value="TreeGrafter"/>
</dbReference>
<dbReference type="SMART" id="SM00220">
    <property type="entry name" value="S_TKc"/>
    <property type="match status" value="1"/>
</dbReference>
<dbReference type="InterPro" id="IPR000212">
    <property type="entry name" value="DNA_helicase_UvrD/REP"/>
</dbReference>
<dbReference type="InterPro" id="IPR027417">
    <property type="entry name" value="P-loop_NTPase"/>
</dbReference>
<sequence>MIIPERLGKYRIIEFLGSGSFGSVYYAEDTLLKKPVAIKVQTARAEKSKELIEEARTLFELNHENIVRFFNIEIIDDKIVLVMEPVRGQTLRDVIERQAPLRVEDALNIIKDVLKALDYAHNKGFVHGDIKPENILISEEGKIKLADFGLARILGKGELKPTIAGTPFYMAPEAWKGEITSFSDIYSLGCILFELLTKRPPFYAENIEELRNKVFNARIEKVPGVSFEVNGLVKKMLNKIPAKRPSAGQILSEIEKLMKSPEINFFTIETKKKETFFGNLTEEQIDFVKDPNDVIILRGVVGSGKTTSLGYKVVYEIKVNQEDPQKFLFLTFTGKAVNLFRAILEKLLEEEIAKEITAVTFHQFGQMILRYGIERFGFSEDFRVITDKEAEDILRSFVGNTAQAKAYLREIKLAKANLLTPDKLESLAESDWMREVAYFYQKYQEELTRMNCLDYEDLIFKTVVLLQTHPDIKRDVQERFRFIIVDEFQDVNKALYELILLLKGPNNKLWVAGDETQSIYGFRGASPIFLKNLEAKYSEASKHFLSKNFRTARKIVEAGLNLLSHSREIRLVQPTALLIDEEGNVSISYFENEIKEAHYVAEKIKDLKEEGIDYTDMAIIYRTNDYSRSIEDALKKYEVPYTILEGESFYDLPEIKVALGIINHCLGNFEGKNIELLLKYFLKIPADISAKAIKKYESSGRVDVSIKKEEISRRLKALNTLLLKLRKEVDLETLPKEPHEIIEEVLNFGHAQGWFSSKSVEILQEFLTSLHDMGIKNLKDVFNYVSLMREVGMSTTRHFGVLLLTAHKAKGLEFNTVFLVGLVEGLFPLGKRILRREHLEEERRLLYVALTRAQKNLFLTYPLYYRNEKKEPSRFILELMKRR</sequence>
<evidence type="ECO:0000256" key="2">
    <source>
        <dbReference type="ARBA" id="ARBA00022741"/>
    </source>
</evidence>
<reference evidence="16" key="1">
    <citation type="journal article" date="2020" name="mSystems">
        <title>Genome- and Community-Level Interaction Insights into Carbon Utilization and Element Cycling Functions of Hydrothermarchaeota in Hydrothermal Sediment.</title>
        <authorList>
            <person name="Zhou Z."/>
            <person name="Liu Y."/>
            <person name="Xu W."/>
            <person name="Pan J."/>
            <person name="Luo Z.H."/>
            <person name="Li M."/>
        </authorList>
    </citation>
    <scope>NUCLEOTIDE SEQUENCE [LARGE SCALE GENOMIC DNA]</scope>
    <source>
        <strain evidence="16">SpSt-69</strain>
    </source>
</reference>